<dbReference type="InterPro" id="IPR019734">
    <property type="entry name" value="TPR_rpt"/>
</dbReference>
<feature type="region of interest" description="Disordered" evidence="3">
    <location>
        <begin position="191"/>
        <end position="210"/>
    </location>
</feature>
<dbReference type="SUPFAM" id="SSF48452">
    <property type="entry name" value="TPR-like"/>
    <property type="match status" value="1"/>
</dbReference>
<dbReference type="InterPro" id="IPR011990">
    <property type="entry name" value="TPR-like_helical_dom_sf"/>
</dbReference>
<dbReference type="CDD" id="cd16913">
    <property type="entry name" value="YkuD_like"/>
    <property type="match status" value="1"/>
</dbReference>
<keyword evidence="6" id="KW-1185">Reference proteome</keyword>
<accession>A0ABX2G267</accession>
<keyword evidence="2" id="KW-0961">Cell wall biogenesis/degradation</keyword>
<feature type="repeat" description="TPR" evidence="1">
    <location>
        <begin position="83"/>
        <end position="116"/>
    </location>
</feature>
<organism evidence="5 6">
    <name type="scientific">Sphaerotilus uruguayifluvii</name>
    <dbReference type="NCBI Taxonomy" id="2735897"/>
    <lineage>
        <taxon>Bacteria</taxon>
        <taxon>Pseudomonadati</taxon>
        <taxon>Pseudomonadota</taxon>
        <taxon>Betaproteobacteria</taxon>
        <taxon>Burkholderiales</taxon>
        <taxon>Sphaerotilaceae</taxon>
        <taxon>Sphaerotilus</taxon>
    </lineage>
</organism>
<evidence type="ECO:0000256" key="3">
    <source>
        <dbReference type="SAM" id="MobiDB-lite"/>
    </source>
</evidence>
<evidence type="ECO:0000256" key="2">
    <source>
        <dbReference type="PROSITE-ProRule" id="PRU01373"/>
    </source>
</evidence>
<dbReference type="PROSITE" id="PS52029">
    <property type="entry name" value="LD_TPASE"/>
    <property type="match status" value="1"/>
</dbReference>
<comment type="caution">
    <text evidence="5">The sequence shown here is derived from an EMBL/GenBank/DDBJ whole genome shotgun (WGS) entry which is preliminary data.</text>
</comment>
<feature type="domain" description="L,D-TPase catalytic" evidence="4">
    <location>
        <begin position="375"/>
        <end position="506"/>
    </location>
</feature>
<evidence type="ECO:0000259" key="4">
    <source>
        <dbReference type="PROSITE" id="PS52029"/>
    </source>
</evidence>
<dbReference type="Proteomes" id="UP001516061">
    <property type="component" value="Unassembled WGS sequence"/>
</dbReference>
<protein>
    <recommendedName>
        <fullName evidence="4">L,D-TPase catalytic domain-containing protein</fullName>
    </recommendedName>
</protein>
<keyword evidence="2" id="KW-0573">Peptidoglycan synthesis</keyword>
<gene>
    <name evidence="5" type="ORF">HNQ01_001250</name>
</gene>
<reference evidence="5 6" key="1">
    <citation type="submission" date="2020-05" db="EMBL/GenBank/DDBJ databases">
        <title>Genomic Encyclopedia of Type Strains, Phase IV (KMG-V): Genome sequencing to study the core and pangenomes of soil and plant-associated prokaryotes.</title>
        <authorList>
            <person name="Whitman W."/>
        </authorList>
    </citation>
    <scope>NUCLEOTIDE SEQUENCE [LARGE SCALE GENOMIC DNA]</scope>
    <source>
        <strain evidence="5 6">C29</strain>
    </source>
</reference>
<evidence type="ECO:0000313" key="6">
    <source>
        <dbReference type="Proteomes" id="UP001516061"/>
    </source>
</evidence>
<dbReference type="Gene3D" id="1.25.40.10">
    <property type="entry name" value="Tetratricopeptide repeat domain"/>
    <property type="match status" value="1"/>
</dbReference>
<comment type="pathway">
    <text evidence="2">Cell wall biogenesis; peptidoglycan biosynthesis.</text>
</comment>
<keyword evidence="2" id="KW-0133">Cell shape</keyword>
<dbReference type="InterPro" id="IPR005490">
    <property type="entry name" value="LD_TPept_cat_dom"/>
</dbReference>
<proteinExistence type="predicted"/>
<feature type="compositionally biased region" description="Pro residues" evidence="3">
    <location>
        <begin position="230"/>
        <end position="259"/>
    </location>
</feature>
<name>A0ABX2G267_9BURK</name>
<dbReference type="PROSITE" id="PS50005">
    <property type="entry name" value="TPR"/>
    <property type="match status" value="1"/>
</dbReference>
<feature type="region of interest" description="Disordered" evidence="3">
    <location>
        <begin position="218"/>
        <end position="266"/>
    </location>
</feature>
<sequence length="631" mass="68181">MIRPAAPHLARHAIPPAAAPTAARAWRSAGAALVLLLALPTPARAGDEAARRFDQALALAARHEDGNAMLMFEQLARELPQRPEPLVNLGVLLARQGRTDEARQAFERALHTSAAHALAHDNLARLQAGAAPAELGWAARWEPARAAGLAALRPLVAPALLAAGVLMAAWQLRQRRRARVPHLVAHARTPAGAHDVDGLDTLQPPGSTLQRRSELGLSTQPLPTHAPSQIAPPAPPPSPPLSPPASPPATPPTSTPRPAAPRLAGAPAHRLPGAEEQLLEVHRCIQQGDRTRALRLAEALVRATPHYAPARLACADLQLALRGELHGVHGLAGFDPQRLERWRQACVARLQAAAEPAPADRLPRQIVHLADSVRQVVVVEVATSRLFVLEHRGGQLRAGPCLPVLAGPLGREDGHPGTPLGLYQIVERLDPRQIGEGHGAGALVLDHPNEHDRRLGRPARAVWLHGPAPRPAGQAPEPGSGLVLADTDLHRLLFELVPRRTPVLIVERIEWVAPRSLAQARLRTLNLVEVWRLARARGDRAALARLYADAHDDGQGGRALARRIEAEMAGAGGRDRQLADLSLFVWQDREEVLLASFREVLRGHAPGPLRRQYWAREHGQWKIFSETVSKD</sequence>
<dbReference type="EMBL" id="JABSNM010000004">
    <property type="protein sequence ID" value="NRT55538.1"/>
    <property type="molecule type" value="Genomic_DNA"/>
</dbReference>
<comment type="caution">
    <text evidence="2">Lacks conserved residue(s) required for the propagation of feature annotation.</text>
</comment>
<keyword evidence="1" id="KW-0802">TPR repeat</keyword>
<evidence type="ECO:0000256" key="1">
    <source>
        <dbReference type="PROSITE-ProRule" id="PRU00339"/>
    </source>
</evidence>
<evidence type="ECO:0000313" key="5">
    <source>
        <dbReference type="EMBL" id="NRT55538.1"/>
    </source>
</evidence>
<dbReference type="RefSeq" id="WP_173804508.1">
    <property type="nucleotide sequence ID" value="NZ_JABSNM010000004.1"/>
</dbReference>